<dbReference type="Proteomes" id="UP000238415">
    <property type="component" value="Unassembled WGS sequence"/>
</dbReference>
<proteinExistence type="predicted"/>
<reference evidence="3 4" key="1">
    <citation type="submission" date="2018-03" db="EMBL/GenBank/DDBJ databases">
        <title>Genome sequence of Moorella humiferrea DSM 23265.</title>
        <authorList>
            <person name="Poehlein A."/>
            <person name="Daniel R."/>
        </authorList>
    </citation>
    <scope>NUCLEOTIDE SEQUENCE [LARGE SCALE GENOMIC DNA]</scope>
    <source>
        <strain evidence="3 4">DSM 23265</strain>
    </source>
</reference>
<keyword evidence="2" id="KW-0812">Transmembrane</keyword>
<dbReference type="PIRSF" id="PIRSF029895">
    <property type="entry name" value="SpoIV"/>
    <property type="match status" value="1"/>
</dbReference>
<feature type="compositionally biased region" description="Low complexity" evidence="1">
    <location>
        <begin position="237"/>
        <end position="249"/>
    </location>
</feature>
<dbReference type="Pfam" id="PF06898">
    <property type="entry name" value="YqfD"/>
    <property type="match status" value="1"/>
</dbReference>
<keyword evidence="4" id="KW-1185">Reference proteome</keyword>
<dbReference type="AlphaFoldDB" id="A0A2T0AW32"/>
<dbReference type="EMBL" id="PVXM01000006">
    <property type="protein sequence ID" value="PRR74925.1"/>
    <property type="molecule type" value="Genomic_DNA"/>
</dbReference>
<name>A0A2T0AW32_9FIRM</name>
<organism evidence="3 4">
    <name type="scientific">Neomoorella humiferrea</name>
    <dbReference type="NCBI Taxonomy" id="676965"/>
    <lineage>
        <taxon>Bacteria</taxon>
        <taxon>Bacillati</taxon>
        <taxon>Bacillota</taxon>
        <taxon>Clostridia</taxon>
        <taxon>Neomoorellales</taxon>
        <taxon>Neomoorellaceae</taxon>
        <taxon>Neomoorella</taxon>
    </lineage>
</organism>
<evidence type="ECO:0000256" key="1">
    <source>
        <dbReference type="SAM" id="MobiDB-lite"/>
    </source>
</evidence>
<evidence type="ECO:0000256" key="2">
    <source>
        <dbReference type="SAM" id="Phobius"/>
    </source>
</evidence>
<dbReference type="NCBIfam" id="TIGR02876">
    <property type="entry name" value="spore_yqfD"/>
    <property type="match status" value="1"/>
</dbReference>
<comment type="caution">
    <text evidence="3">The sequence shown here is derived from an EMBL/GenBank/DDBJ whole genome shotgun (WGS) entry which is preliminary data.</text>
</comment>
<dbReference type="InterPro" id="IPR010690">
    <property type="entry name" value="YqfD"/>
</dbReference>
<evidence type="ECO:0000313" key="3">
    <source>
        <dbReference type="EMBL" id="PRR74925.1"/>
    </source>
</evidence>
<protein>
    <submittedName>
        <fullName evidence="3">Putative stage IV sporulation protein YqfD</fullName>
    </submittedName>
</protein>
<dbReference type="RefSeq" id="WP_170066140.1">
    <property type="nucleotide sequence ID" value="NZ_CP136419.1"/>
</dbReference>
<accession>A0A2T0AW32</accession>
<keyword evidence="2" id="KW-1133">Transmembrane helix</keyword>
<keyword evidence="2" id="KW-0472">Membrane</keyword>
<gene>
    <name evidence="3" type="ORF">MOHU_04250</name>
</gene>
<feature type="region of interest" description="Disordered" evidence="1">
    <location>
        <begin position="236"/>
        <end position="258"/>
    </location>
</feature>
<sequence length="416" mass="46430">MPWRSIMNNLEGYLLLEVRGGDPEKFLNEALAANITLWDIVFNKDGGIQAKMRVDEIHALRSLAHRSGCRVRIVDKRGWPFYGRRLRRRQVLVAGSLFFLLAVYFLSTFVWVIHVRPEGEPLKVLTPEQVLAAARAEGLQPGIRKSAIDVRVLEEGIERRLPQAAWIGIRFRGTLAEIAVVEKAAAPPEERETGPASIVAAKDGVIKDILVIDGEGRVKVGDTVRRGEILISGLILPSGPEQPQGGAPSSQPPQEPRLVRARGEVKARVWYEGEKSVERRRIFTVPTGRHQETITVQIVGRRYIIKGPEGPPYAHYHRENKVVALPSWRNFIVPVELIITTYSEVQINSRQLSYEEAVRTAGEEILAELKRKLPPGAVVTGEKIIPISKPEEETVRVRAWIETEEDIGQVVPLGGG</sequence>
<feature type="transmembrane region" description="Helical" evidence="2">
    <location>
        <begin position="91"/>
        <end position="113"/>
    </location>
</feature>
<evidence type="ECO:0000313" key="4">
    <source>
        <dbReference type="Proteomes" id="UP000238415"/>
    </source>
</evidence>